<feature type="transmembrane region" description="Helical" evidence="1">
    <location>
        <begin position="77"/>
        <end position="95"/>
    </location>
</feature>
<feature type="transmembrane region" description="Helical" evidence="1">
    <location>
        <begin position="135"/>
        <end position="162"/>
    </location>
</feature>
<feature type="transmembrane region" description="Helical" evidence="1">
    <location>
        <begin position="211"/>
        <end position="231"/>
    </location>
</feature>
<accession>A0ABT2S5Y7</accession>
<protein>
    <submittedName>
        <fullName evidence="2">Conjugal transfer protein TraX</fullName>
    </submittedName>
</protein>
<dbReference type="Proteomes" id="UP001207605">
    <property type="component" value="Unassembled WGS sequence"/>
</dbReference>
<keyword evidence="1" id="KW-0812">Transmembrane</keyword>
<gene>
    <name evidence="2" type="ORF">OCV65_07150</name>
</gene>
<sequence>MKVAEQRTTEWQDIQQKIGLSSFALKMIAILTMTIDHMGFILFPQAFWMRGIGRLAFPIFCFTLTEGFSHTHDLKRYIQRMLVVGLLSEIPFNLAESGQIFSIEHQNVFFTLLIGLIMLHYCVKASGNAMKAEVVIVAMFAAEFLHTDYGAWGVLLIAIFWFTREYKWYQPVLVGGWNFLFGIPIQYAGIFAILPIALYNGKKGRSTGYFFYLYYPVHLLILYGISQMIVIGR</sequence>
<evidence type="ECO:0000313" key="3">
    <source>
        <dbReference type="Proteomes" id="UP001207605"/>
    </source>
</evidence>
<reference evidence="2 3" key="1">
    <citation type="journal article" date="2021" name="ISME Commun">
        <title>Automated analysis of genomic sequences facilitates high-throughput and comprehensive description of bacteria.</title>
        <authorList>
            <person name="Hitch T.C.A."/>
        </authorList>
    </citation>
    <scope>NUCLEOTIDE SEQUENCE [LARGE SCALE GENOMIC DNA]</scope>
    <source>
        <strain evidence="2 3">Sanger_02</strain>
    </source>
</reference>
<dbReference type="EMBL" id="JAOQJV010000007">
    <property type="protein sequence ID" value="MCU6700006.1"/>
    <property type="molecule type" value="Genomic_DNA"/>
</dbReference>
<proteinExistence type="predicted"/>
<dbReference type="RefSeq" id="WP_262581484.1">
    <property type="nucleotide sequence ID" value="NZ_JAOQJV010000007.1"/>
</dbReference>
<dbReference type="InterPro" id="IPR008875">
    <property type="entry name" value="TraX"/>
</dbReference>
<keyword evidence="1" id="KW-1133">Transmembrane helix</keyword>
<evidence type="ECO:0000313" key="2">
    <source>
        <dbReference type="EMBL" id="MCU6700006.1"/>
    </source>
</evidence>
<name>A0ABT2S5Y7_9FIRM</name>
<feature type="transmembrane region" description="Helical" evidence="1">
    <location>
        <begin position="174"/>
        <end position="199"/>
    </location>
</feature>
<comment type="caution">
    <text evidence="2">The sequence shown here is derived from an EMBL/GenBank/DDBJ whole genome shotgun (WGS) entry which is preliminary data.</text>
</comment>
<feature type="transmembrane region" description="Helical" evidence="1">
    <location>
        <begin position="107"/>
        <end position="123"/>
    </location>
</feature>
<keyword evidence="3" id="KW-1185">Reference proteome</keyword>
<feature type="transmembrane region" description="Helical" evidence="1">
    <location>
        <begin position="20"/>
        <end position="41"/>
    </location>
</feature>
<dbReference type="Pfam" id="PF05857">
    <property type="entry name" value="TraX"/>
    <property type="match status" value="1"/>
</dbReference>
<feature type="transmembrane region" description="Helical" evidence="1">
    <location>
        <begin position="47"/>
        <end position="65"/>
    </location>
</feature>
<keyword evidence="1" id="KW-0472">Membrane</keyword>
<evidence type="ECO:0000256" key="1">
    <source>
        <dbReference type="SAM" id="Phobius"/>
    </source>
</evidence>
<organism evidence="2 3">
    <name type="scientific">Dorea ammoniilytica</name>
    <dbReference type="NCBI Taxonomy" id="2981788"/>
    <lineage>
        <taxon>Bacteria</taxon>
        <taxon>Bacillati</taxon>
        <taxon>Bacillota</taxon>
        <taxon>Clostridia</taxon>
        <taxon>Lachnospirales</taxon>
        <taxon>Lachnospiraceae</taxon>
        <taxon>Dorea</taxon>
    </lineage>
</organism>